<accession>A0A0N4VDL5</accession>
<keyword evidence="3" id="KW-1185">Reference proteome</keyword>
<evidence type="ECO:0000313" key="2">
    <source>
        <dbReference type="EMBL" id="VDD93437.1"/>
    </source>
</evidence>
<feature type="compositionally biased region" description="Basic and acidic residues" evidence="1">
    <location>
        <begin position="11"/>
        <end position="21"/>
    </location>
</feature>
<reference evidence="2 3" key="2">
    <citation type="submission" date="2018-10" db="EMBL/GenBank/DDBJ databases">
        <authorList>
            <consortium name="Pathogen Informatics"/>
        </authorList>
    </citation>
    <scope>NUCLEOTIDE SEQUENCE [LARGE SCALE GENOMIC DNA]</scope>
</reference>
<feature type="region of interest" description="Disordered" evidence="1">
    <location>
        <begin position="1"/>
        <end position="44"/>
    </location>
</feature>
<dbReference type="Proteomes" id="UP000274131">
    <property type="component" value="Unassembled WGS sequence"/>
</dbReference>
<reference evidence="4" key="1">
    <citation type="submission" date="2017-02" db="UniProtKB">
        <authorList>
            <consortium name="WormBaseParasite"/>
        </authorList>
    </citation>
    <scope>IDENTIFICATION</scope>
</reference>
<organism evidence="4">
    <name type="scientific">Enterobius vermicularis</name>
    <name type="common">Human pinworm</name>
    <dbReference type="NCBI Taxonomy" id="51028"/>
    <lineage>
        <taxon>Eukaryota</taxon>
        <taxon>Metazoa</taxon>
        <taxon>Ecdysozoa</taxon>
        <taxon>Nematoda</taxon>
        <taxon>Chromadorea</taxon>
        <taxon>Rhabditida</taxon>
        <taxon>Spirurina</taxon>
        <taxon>Oxyuridomorpha</taxon>
        <taxon>Oxyuroidea</taxon>
        <taxon>Oxyuridae</taxon>
        <taxon>Enterobius</taxon>
    </lineage>
</organism>
<name>A0A0N4VDL5_ENTVE</name>
<evidence type="ECO:0000313" key="4">
    <source>
        <dbReference type="WBParaSite" id="EVEC_0000870401-mRNA-1"/>
    </source>
</evidence>
<dbReference type="EMBL" id="UXUI01009307">
    <property type="protein sequence ID" value="VDD93437.1"/>
    <property type="molecule type" value="Genomic_DNA"/>
</dbReference>
<evidence type="ECO:0000256" key="1">
    <source>
        <dbReference type="SAM" id="MobiDB-lite"/>
    </source>
</evidence>
<dbReference type="AlphaFoldDB" id="A0A0N4VDL5"/>
<dbReference type="WBParaSite" id="EVEC_0000870401-mRNA-1">
    <property type="protein sequence ID" value="EVEC_0000870401-mRNA-1"/>
    <property type="gene ID" value="EVEC_0000870401"/>
</dbReference>
<proteinExistence type="predicted"/>
<sequence length="71" mass="8245">MSHCPRSVLSRKGDVAVEKTENMGVGDLERNEEEEEKPSVGNVKRKGYFRPRRKYCSVRKAQKGVWEEILH</sequence>
<protein>
    <submittedName>
        <fullName evidence="2 4">Uncharacterized protein</fullName>
    </submittedName>
</protein>
<gene>
    <name evidence="2" type="ORF">EVEC_LOCUS8188</name>
</gene>
<evidence type="ECO:0000313" key="3">
    <source>
        <dbReference type="Proteomes" id="UP000274131"/>
    </source>
</evidence>